<sequence length="309" mass="34507">MTVYETMKALLGQLSDMDIRLLRVFIAVVESGGVSAAEMELNISRSTISRHLKSLEARLGIVLCHRGRAGFSLTSEGEHIYASAVRLLISMEDFRQDVNDLHQSIKGQLVIAMFDMTVTNPACRVNEAIDSYIKKFPDISIEIHVVPVNEIEKGVIDGRYHIGIISPVRRSASLRYIPLFGEKMNLYCGEGHPLFDTSGSVSTQKIMAQRYAGLTFSSPNMEHGNALGLIKNAAASNQEGIATLILSGQYIGFLPEHFVRRMEPDGRFQKLENAKFSYDCEFTAIHRKSPKPTRVVQQFIEALSQVKER</sequence>
<comment type="similarity">
    <text evidence="1">Belongs to the LysR transcriptional regulatory family.</text>
</comment>
<dbReference type="PANTHER" id="PTHR30126">
    <property type="entry name" value="HTH-TYPE TRANSCRIPTIONAL REGULATOR"/>
    <property type="match status" value="1"/>
</dbReference>
<dbReference type="CDD" id="cd05466">
    <property type="entry name" value="PBP2_LTTR_substrate"/>
    <property type="match status" value="1"/>
</dbReference>
<dbReference type="GO" id="GO:0000976">
    <property type="term" value="F:transcription cis-regulatory region binding"/>
    <property type="evidence" value="ECO:0007669"/>
    <property type="project" value="TreeGrafter"/>
</dbReference>
<dbReference type="EMBL" id="FQXZ01000052">
    <property type="protein sequence ID" value="SHI89152.1"/>
    <property type="molecule type" value="Genomic_DNA"/>
</dbReference>
<evidence type="ECO:0000256" key="4">
    <source>
        <dbReference type="ARBA" id="ARBA00023163"/>
    </source>
</evidence>
<dbReference type="Pfam" id="PF03466">
    <property type="entry name" value="LysR_substrate"/>
    <property type="match status" value="1"/>
</dbReference>
<proteinExistence type="inferred from homology"/>
<dbReference type="Pfam" id="PF00126">
    <property type="entry name" value="HTH_1"/>
    <property type="match status" value="1"/>
</dbReference>
<dbReference type="GO" id="GO:0003700">
    <property type="term" value="F:DNA-binding transcription factor activity"/>
    <property type="evidence" value="ECO:0007669"/>
    <property type="project" value="InterPro"/>
</dbReference>
<dbReference type="Gene3D" id="3.40.190.290">
    <property type="match status" value="1"/>
</dbReference>
<dbReference type="CDD" id="cd00090">
    <property type="entry name" value="HTH_ARSR"/>
    <property type="match status" value="1"/>
</dbReference>
<keyword evidence="3" id="KW-0238">DNA-binding</keyword>
<reference evidence="6 7" key="1">
    <citation type="submission" date="2016-11" db="EMBL/GenBank/DDBJ databases">
        <authorList>
            <person name="Jaros S."/>
            <person name="Januszkiewicz K."/>
            <person name="Wedrychowicz H."/>
        </authorList>
    </citation>
    <scope>NUCLEOTIDE SEQUENCE [LARGE SCALE GENOMIC DNA]</scope>
    <source>
        <strain evidence="6 7">CECT 7868</strain>
    </source>
</reference>
<dbReference type="InterPro" id="IPR011991">
    <property type="entry name" value="ArsR-like_HTH"/>
</dbReference>
<dbReference type="SUPFAM" id="SSF46785">
    <property type="entry name" value="Winged helix' DNA-binding domain"/>
    <property type="match status" value="1"/>
</dbReference>
<protein>
    <submittedName>
        <fullName evidence="6">HTH-type transcriptional regulator CynR</fullName>
    </submittedName>
</protein>
<dbReference type="InterPro" id="IPR036390">
    <property type="entry name" value="WH_DNA-bd_sf"/>
</dbReference>
<gene>
    <name evidence="6" type="primary">cynR_3</name>
    <name evidence="6" type="ORF">VA7868_04524</name>
</gene>
<dbReference type="PROSITE" id="PS50931">
    <property type="entry name" value="HTH_LYSR"/>
    <property type="match status" value="1"/>
</dbReference>
<dbReference type="AlphaFoldDB" id="A0A1M6EUP5"/>
<evidence type="ECO:0000259" key="5">
    <source>
        <dbReference type="PROSITE" id="PS50931"/>
    </source>
</evidence>
<keyword evidence="4" id="KW-0804">Transcription</keyword>
<keyword evidence="2" id="KW-0805">Transcription regulation</keyword>
<dbReference type="SUPFAM" id="SSF53850">
    <property type="entry name" value="Periplasmic binding protein-like II"/>
    <property type="match status" value="1"/>
</dbReference>
<dbReference type="STRING" id="1216006.VA7868_04524"/>
<evidence type="ECO:0000256" key="2">
    <source>
        <dbReference type="ARBA" id="ARBA00023015"/>
    </source>
</evidence>
<organism evidence="6 7">
    <name type="scientific">Vibrio aerogenes CECT 7868</name>
    <dbReference type="NCBI Taxonomy" id="1216006"/>
    <lineage>
        <taxon>Bacteria</taxon>
        <taxon>Pseudomonadati</taxon>
        <taxon>Pseudomonadota</taxon>
        <taxon>Gammaproteobacteria</taxon>
        <taxon>Vibrionales</taxon>
        <taxon>Vibrionaceae</taxon>
        <taxon>Vibrio</taxon>
    </lineage>
</organism>
<feature type="domain" description="HTH lysR-type" evidence="5">
    <location>
        <begin position="17"/>
        <end position="74"/>
    </location>
</feature>
<dbReference type="InterPro" id="IPR000847">
    <property type="entry name" value="LysR_HTH_N"/>
</dbReference>
<evidence type="ECO:0000313" key="6">
    <source>
        <dbReference type="EMBL" id="SHI89152.1"/>
    </source>
</evidence>
<evidence type="ECO:0000313" key="7">
    <source>
        <dbReference type="Proteomes" id="UP000184608"/>
    </source>
</evidence>
<dbReference type="InterPro" id="IPR036388">
    <property type="entry name" value="WH-like_DNA-bd_sf"/>
</dbReference>
<dbReference type="PANTHER" id="PTHR30126:SF98">
    <property type="entry name" value="HTH-TYPE TRANSCRIPTIONAL ACTIVATOR BAUR"/>
    <property type="match status" value="1"/>
</dbReference>
<dbReference type="InterPro" id="IPR005119">
    <property type="entry name" value="LysR_subst-bd"/>
</dbReference>
<dbReference type="Proteomes" id="UP000184608">
    <property type="component" value="Unassembled WGS sequence"/>
</dbReference>
<name>A0A1M6EUP5_9VIBR</name>
<keyword evidence="7" id="KW-1185">Reference proteome</keyword>
<evidence type="ECO:0000256" key="3">
    <source>
        <dbReference type="ARBA" id="ARBA00023125"/>
    </source>
</evidence>
<dbReference type="Gene3D" id="1.10.10.10">
    <property type="entry name" value="Winged helix-like DNA-binding domain superfamily/Winged helix DNA-binding domain"/>
    <property type="match status" value="1"/>
</dbReference>
<evidence type="ECO:0000256" key="1">
    <source>
        <dbReference type="ARBA" id="ARBA00009437"/>
    </source>
</evidence>
<dbReference type="FunFam" id="1.10.10.10:FF:000001">
    <property type="entry name" value="LysR family transcriptional regulator"/>
    <property type="match status" value="1"/>
</dbReference>
<accession>A0A1M6EUP5</accession>